<dbReference type="RefSeq" id="WP_216941573.1">
    <property type="nucleotide sequence ID" value="NZ_CP077062.1"/>
</dbReference>
<keyword evidence="3" id="KW-1185">Reference proteome</keyword>
<evidence type="ECO:0000256" key="1">
    <source>
        <dbReference type="SAM" id="MobiDB-lite"/>
    </source>
</evidence>
<evidence type="ECO:0000313" key="3">
    <source>
        <dbReference type="Proteomes" id="UP000683575"/>
    </source>
</evidence>
<dbReference type="KEGG" id="nps:KRR39_08315"/>
<reference evidence="2" key="1">
    <citation type="submission" date="2021-06" db="EMBL/GenBank/DDBJ databases">
        <title>Complete genome sequence of Nocardioides sp. G188.</title>
        <authorList>
            <person name="Im W.-T."/>
        </authorList>
    </citation>
    <scope>NUCLEOTIDE SEQUENCE</scope>
    <source>
        <strain evidence="2">G188</strain>
    </source>
</reference>
<proteinExistence type="predicted"/>
<name>A0A975Y1P3_9ACTN</name>
<dbReference type="EMBL" id="CP077062">
    <property type="protein sequence ID" value="QWZ09727.1"/>
    <property type="molecule type" value="Genomic_DNA"/>
</dbReference>
<gene>
    <name evidence="2" type="ORF">KRR39_08315</name>
</gene>
<accession>A0A975Y1P3</accession>
<protein>
    <submittedName>
        <fullName evidence="2">Uncharacterized protein</fullName>
    </submittedName>
</protein>
<organism evidence="2 3">
    <name type="scientific">Nocardioides panacis</name>
    <dbReference type="NCBI Taxonomy" id="2849501"/>
    <lineage>
        <taxon>Bacteria</taxon>
        <taxon>Bacillati</taxon>
        <taxon>Actinomycetota</taxon>
        <taxon>Actinomycetes</taxon>
        <taxon>Propionibacteriales</taxon>
        <taxon>Nocardioidaceae</taxon>
        <taxon>Nocardioides</taxon>
    </lineage>
</organism>
<evidence type="ECO:0000313" key="2">
    <source>
        <dbReference type="EMBL" id="QWZ09727.1"/>
    </source>
</evidence>
<dbReference type="Proteomes" id="UP000683575">
    <property type="component" value="Chromosome"/>
</dbReference>
<feature type="region of interest" description="Disordered" evidence="1">
    <location>
        <begin position="1"/>
        <end position="20"/>
    </location>
</feature>
<sequence>MTRPAEGATADCTPADPPPRVLSVQSDDVTLLPSSRGFTDQPVHVTVQSACGGSSSYLQLRFRRSGQVGEKGRACAVSTSSDYIDSGAGPVATSQPDVYDHPLSKPWSFDANDDYGTPATTSACAGPWDIVATPYNTFKMGDTSTTTKGAPFTAKAVFSFFRGSRLTTNVSPEPVRRGATVTVKGRLTRQAMAPDRLSTGARDKYIAFAGEPVGLQRRTLSGTYNNIRTVRSNRDGYLTTKLKALPEDRCYRWVYRGSDTTLRVTAGGDCIHVRR</sequence>
<dbReference type="AlphaFoldDB" id="A0A975Y1P3"/>